<keyword evidence="1" id="KW-0963">Cytoplasm</keyword>
<comment type="subcellular location">
    <subcellularLocation>
        <location evidence="1">Cytoplasm</location>
    </subcellularLocation>
    <subcellularLocation>
        <location evidence="1">Endosome</location>
    </subcellularLocation>
</comment>
<proteinExistence type="inferred from homology"/>
<dbReference type="EMBL" id="BGZK01000823">
    <property type="protein sequence ID" value="GBP61815.1"/>
    <property type="molecule type" value="Genomic_DNA"/>
</dbReference>
<dbReference type="GO" id="GO:0043130">
    <property type="term" value="F:ubiquitin binding"/>
    <property type="evidence" value="ECO:0007669"/>
    <property type="project" value="UniProtKB-UniRule"/>
</dbReference>
<keyword evidence="1" id="KW-0967">Endosome</keyword>
<dbReference type="STRING" id="151549.A0A4C1XI06"/>
<comment type="function">
    <text evidence="1">Component of the ESCRT-II complex (endosomal sorting complex required for transport II), which is required for multivesicular body (MVB) formation and sorting of endosomal cargo proteins into MVBs.</text>
</comment>
<sequence>MLLEVDVGEHEIRLVNKLTEQHVNKDKIPKMKVSVAAQVFSQRVSAAMRFWQEKQGDISEDDTVRFKSYLMSLGIDDPVTRDAFDLTRILFRISSTDIGYDDSCADGGFILKSLALNQTIDDAGCVEFLVTRAVLTLANRLLKSVGAPMSLRKFPSGAYVLQLNTHHDEEVAKATNELLEANGFLTPVSLSQLANVSVLLARERLYTTERLGLACLYRRPSFYPNLFLTRIAKK</sequence>
<dbReference type="GO" id="GO:0043328">
    <property type="term" value="P:protein transport to vacuole involved in ubiquitin-dependent protein catabolic process via the multivesicular body sorting pathway"/>
    <property type="evidence" value="ECO:0007669"/>
    <property type="project" value="UniProtKB-UniRule"/>
</dbReference>
<dbReference type="SUPFAM" id="SSF46785">
    <property type="entry name" value="Winged helix' DNA-binding domain"/>
    <property type="match status" value="1"/>
</dbReference>
<evidence type="ECO:0000313" key="2">
    <source>
        <dbReference type="EMBL" id="GBP61815.1"/>
    </source>
</evidence>
<dbReference type="GO" id="GO:0032266">
    <property type="term" value="F:phosphatidylinositol-3-phosphate binding"/>
    <property type="evidence" value="ECO:0007669"/>
    <property type="project" value="UniProtKB-UniRule"/>
</dbReference>
<reference evidence="2 3" key="1">
    <citation type="journal article" date="2019" name="Commun. Biol.">
        <title>The bagworm genome reveals a unique fibroin gene that provides high tensile strength.</title>
        <authorList>
            <person name="Kono N."/>
            <person name="Nakamura H."/>
            <person name="Ohtoshi R."/>
            <person name="Tomita M."/>
            <person name="Numata K."/>
            <person name="Arakawa K."/>
        </authorList>
    </citation>
    <scope>NUCLEOTIDE SEQUENCE [LARGE SCALE GENOMIC DNA]</scope>
</reference>
<organism evidence="2 3">
    <name type="scientific">Eumeta variegata</name>
    <name type="common">Bagworm moth</name>
    <name type="synonym">Eumeta japonica</name>
    <dbReference type="NCBI Taxonomy" id="151549"/>
    <lineage>
        <taxon>Eukaryota</taxon>
        <taxon>Metazoa</taxon>
        <taxon>Ecdysozoa</taxon>
        <taxon>Arthropoda</taxon>
        <taxon>Hexapoda</taxon>
        <taxon>Insecta</taxon>
        <taxon>Pterygota</taxon>
        <taxon>Neoptera</taxon>
        <taxon>Endopterygota</taxon>
        <taxon>Lepidoptera</taxon>
        <taxon>Glossata</taxon>
        <taxon>Ditrysia</taxon>
        <taxon>Tineoidea</taxon>
        <taxon>Psychidae</taxon>
        <taxon>Oiketicinae</taxon>
        <taxon>Eumeta</taxon>
    </lineage>
</organism>
<gene>
    <name evidence="2" type="primary">Vps36</name>
    <name evidence="2" type="ORF">EVAR_88739_1</name>
</gene>
<keyword evidence="1" id="KW-0653">Protein transport</keyword>
<dbReference type="Pfam" id="PF04157">
    <property type="entry name" value="EAP30"/>
    <property type="match status" value="1"/>
</dbReference>
<dbReference type="InterPro" id="IPR036390">
    <property type="entry name" value="WH_DNA-bd_sf"/>
</dbReference>
<protein>
    <recommendedName>
        <fullName evidence="1">Vacuolar protein-sorting-associated protein 36</fullName>
    </recommendedName>
    <alternativeName>
        <fullName evidence="1">ESCRT-II complex subunit VPS36</fullName>
    </alternativeName>
</protein>
<dbReference type="InterPro" id="IPR040608">
    <property type="entry name" value="Snf8/Vps36"/>
</dbReference>
<accession>A0A4C1XI06</accession>
<evidence type="ECO:0000313" key="3">
    <source>
        <dbReference type="Proteomes" id="UP000299102"/>
    </source>
</evidence>
<dbReference type="PANTHER" id="PTHR13128">
    <property type="entry name" value="VACUOLAR PROTEIN-SORTING-ASSOCIATED PROTEIN 36"/>
    <property type="match status" value="1"/>
</dbReference>
<keyword evidence="3" id="KW-1185">Reference proteome</keyword>
<dbReference type="PANTHER" id="PTHR13128:SF12">
    <property type="entry name" value="VACUOLAR PROTEIN-SORTING-ASSOCIATED PROTEIN 36"/>
    <property type="match status" value="1"/>
</dbReference>
<name>A0A4C1XI06_EUMVA</name>
<evidence type="ECO:0000256" key="1">
    <source>
        <dbReference type="RuleBase" id="RU367095"/>
    </source>
</evidence>
<dbReference type="GO" id="GO:0000814">
    <property type="term" value="C:ESCRT II complex"/>
    <property type="evidence" value="ECO:0007669"/>
    <property type="project" value="UniProtKB-UniRule"/>
</dbReference>
<comment type="subunit">
    <text evidence="1">Component of the endosomal sorting complex required for transport II (ESCRT-II).</text>
</comment>
<dbReference type="Gene3D" id="1.10.10.10">
    <property type="entry name" value="Winged helix-like DNA-binding domain superfamily/Winged helix DNA-binding domain"/>
    <property type="match status" value="1"/>
</dbReference>
<dbReference type="InterPro" id="IPR036388">
    <property type="entry name" value="WH-like_DNA-bd_sf"/>
</dbReference>
<comment type="similarity">
    <text evidence="1">Belongs to the VPS36 family.</text>
</comment>
<comment type="caution">
    <text evidence="2">The sequence shown here is derived from an EMBL/GenBank/DDBJ whole genome shotgun (WGS) entry which is preliminary data.</text>
</comment>
<dbReference type="InterPro" id="IPR037855">
    <property type="entry name" value="Vps36"/>
</dbReference>
<dbReference type="GO" id="GO:0031902">
    <property type="term" value="C:late endosome membrane"/>
    <property type="evidence" value="ECO:0007669"/>
    <property type="project" value="UniProtKB-UniRule"/>
</dbReference>
<dbReference type="OrthoDB" id="271448at2759"/>
<dbReference type="AlphaFoldDB" id="A0A4C1XI06"/>
<dbReference type="Gene3D" id="6.10.140.260">
    <property type="match status" value="1"/>
</dbReference>
<keyword evidence="1" id="KW-0813">Transport</keyword>
<dbReference type="Proteomes" id="UP000299102">
    <property type="component" value="Unassembled WGS sequence"/>
</dbReference>